<keyword evidence="2 4" id="KW-0808">Transferase</keyword>
<dbReference type="Gene3D" id="3.40.630.30">
    <property type="match status" value="2"/>
</dbReference>
<evidence type="ECO:0000256" key="1">
    <source>
        <dbReference type="ARBA" id="ARBA00009213"/>
    </source>
</evidence>
<dbReference type="EMBL" id="JBITGY010000007">
    <property type="protein sequence ID" value="MFI6501286.1"/>
    <property type="molecule type" value="Genomic_DNA"/>
</dbReference>
<dbReference type="HAMAP" id="MF_01812">
    <property type="entry name" value="Eis"/>
    <property type="match status" value="1"/>
</dbReference>
<evidence type="ECO:0000313" key="7">
    <source>
        <dbReference type="Proteomes" id="UP001612741"/>
    </source>
</evidence>
<proteinExistence type="inferred from homology"/>
<dbReference type="InterPro" id="IPR022902">
    <property type="entry name" value="NAcTrfase_Eis"/>
</dbReference>
<dbReference type="CDD" id="cd04301">
    <property type="entry name" value="NAT_SF"/>
    <property type="match status" value="1"/>
</dbReference>
<dbReference type="NCBIfam" id="NF002367">
    <property type="entry name" value="PRK01346.1-4"/>
    <property type="match status" value="1"/>
</dbReference>
<comment type="caution">
    <text evidence="6">The sequence shown here is derived from an EMBL/GenBank/DDBJ whole genome shotgun (WGS) entry which is preliminary data.</text>
</comment>
<comment type="similarity">
    <text evidence="1 4">Belongs to the acetyltransferase Eis family.</text>
</comment>
<dbReference type="Pfam" id="PF17668">
    <property type="entry name" value="Acetyltransf_17"/>
    <property type="match status" value="1"/>
</dbReference>
<keyword evidence="7" id="KW-1185">Reference proteome</keyword>
<dbReference type="Pfam" id="PF13530">
    <property type="entry name" value="SCP2_2"/>
    <property type="match status" value="1"/>
</dbReference>
<dbReference type="SUPFAM" id="SSF55729">
    <property type="entry name" value="Acyl-CoA N-acyltransferases (Nat)"/>
    <property type="match status" value="1"/>
</dbReference>
<dbReference type="PANTHER" id="PTHR37817">
    <property type="entry name" value="N-ACETYLTRANSFERASE EIS"/>
    <property type="match status" value="1"/>
</dbReference>
<dbReference type="Gene3D" id="3.30.1050.10">
    <property type="entry name" value="SCP2 sterol-binding domain"/>
    <property type="match status" value="1"/>
</dbReference>
<evidence type="ECO:0000259" key="5">
    <source>
        <dbReference type="PROSITE" id="PS51186"/>
    </source>
</evidence>
<protein>
    <submittedName>
        <fullName evidence="6">GNAT family N-acetyltransferase</fullName>
        <ecNumber evidence="6">2.3.1.-</ecNumber>
    </submittedName>
</protein>
<dbReference type="InterPro" id="IPR041380">
    <property type="entry name" value="Acetyltransf_17"/>
</dbReference>
<dbReference type="PANTHER" id="PTHR37817:SF1">
    <property type="entry name" value="N-ACETYLTRANSFERASE EIS"/>
    <property type="match status" value="1"/>
</dbReference>
<comment type="subunit">
    <text evidence="4">Homohexamer; trimer of dimers.</text>
</comment>
<feature type="binding site" evidence="4">
    <location>
        <begin position="86"/>
        <end position="91"/>
    </location>
    <ligand>
        <name>acetyl-CoA</name>
        <dbReference type="ChEBI" id="CHEBI:57288"/>
    </ligand>
</feature>
<dbReference type="RefSeq" id="WP_397085699.1">
    <property type="nucleotide sequence ID" value="NZ_JBITGY010000007.1"/>
</dbReference>
<dbReference type="Proteomes" id="UP001612741">
    <property type="component" value="Unassembled WGS sequence"/>
</dbReference>
<keyword evidence="3 4" id="KW-0012">Acyltransferase</keyword>
<name>A0ABW7YZE7_9ACTN</name>
<dbReference type="PROSITE" id="PS51186">
    <property type="entry name" value="GNAT"/>
    <property type="match status" value="1"/>
</dbReference>
<dbReference type="GO" id="GO:0016746">
    <property type="term" value="F:acyltransferase activity"/>
    <property type="evidence" value="ECO:0007669"/>
    <property type="project" value="UniProtKB-KW"/>
</dbReference>
<dbReference type="SUPFAM" id="SSF55718">
    <property type="entry name" value="SCP-like"/>
    <property type="match status" value="1"/>
</dbReference>
<dbReference type="InterPro" id="IPR036527">
    <property type="entry name" value="SCP2_sterol-bd_dom_sf"/>
</dbReference>
<feature type="binding site" evidence="4">
    <location>
        <begin position="78"/>
        <end position="80"/>
    </location>
    <ligand>
        <name>acetyl-CoA</name>
        <dbReference type="ChEBI" id="CHEBI:57288"/>
    </ligand>
</feature>
<dbReference type="InterPro" id="IPR016181">
    <property type="entry name" value="Acyl_CoA_acyltransferase"/>
</dbReference>
<dbReference type="InterPro" id="IPR051554">
    <property type="entry name" value="Acetyltransferase_Eis"/>
</dbReference>
<evidence type="ECO:0000256" key="3">
    <source>
        <dbReference type="ARBA" id="ARBA00023315"/>
    </source>
</evidence>
<feature type="active site" description="Proton donor" evidence="4">
    <location>
        <position position="119"/>
    </location>
</feature>
<evidence type="ECO:0000256" key="2">
    <source>
        <dbReference type="ARBA" id="ARBA00022679"/>
    </source>
</evidence>
<evidence type="ECO:0000256" key="4">
    <source>
        <dbReference type="HAMAP-Rule" id="MF_01812"/>
    </source>
</evidence>
<dbReference type="InterPro" id="IPR000182">
    <property type="entry name" value="GNAT_dom"/>
</dbReference>
<feature type="domain" description="N-acetyltransferase" evidence="5">
    <location>
        <begin position="1"/>
        <end position="146"/>
    </location>
</feature>
<evidence type="ECO:0000313" key="6">
    <source>
        <dbReference type="EMBL" id="MFI6501286.1"/>
    </source>
</evidence>
<gene>
    <name evidence="6" type="ORF">ACIBG2_28185</name>
</gene>
<sequence length="404" mass="44165">MIFRDIPEPQIEAALNLASLVFHEQPDDDTYQHHHAIFRRSRRIGAYDGHDLVGVLVARSFSLSVPGGEPACAGVTFVAVAPTHRRRGVLTGMLAELYRGCETAGQPLAALWTSEAGIYGRFGFGPGTHGVNVEIDSEQPLRLRIDADLRPLRLIGADEAPALLASYHDDTRRVRAGRVARDAFRWSEEWLAEEDEDDDEMSPPRVVVLGDPPAGYAVYRTKGEDDSAKTPGTVRVDEIEADSPAVAAALWHYLAGIDLTGLVRAWGRPLDDPLLLLAADRDQVRVTSLFPALWIRLVDVRRALERRSWASDADLVLDVRDDRVPGNAGRHRLTVTGGTCSYRRTDAAADLTVDVADLAACYLGDSQVRRMVRTGLVSEHTPGAAAALDAALTTELLPHTTDEF</sequence>
<dbReference type="Pfam" id="PF13527">
    <property type="entry name" value="Acetyltransf_9"/>
    <property type="match status" value="1"/>
</dbReference>
<dbReference type="InterPro" id="IPR025559">
    <property type="entry name" value="Eis_dom"/>
</dbReference>
<feature type="active site" description="Proton acceptor; via carboxylate" evidence="4">
    <location>
        <position position="404"/>
    </location>
</feature>
<reference evidence="6 7" key="1">
    <citation type="submission" date="2024-10" db="EMBL/GenBank/DDBJ databases">
        <title>The Natural Products Discovery Center: Release of the First 8490 Sequenced Strains for Exploring Actinobacteria Biosynthetic Diversity.</title>
        <authorList>
            <person name="Kalkreuter E."/>
            <person name="Kautsar S.A."/>
            <person name="Yang D."/>
            <person name="Bader C.D."/>
            <person name="Teijaro C.N."/>
            <person name="Fluegel L."/>
            <person name="Davis C.M."/>
            <person name="Simpson J.R."/>
            <person name="Lauterbach L."/>
            <person name="Steele A.D."/>
            <person name="Gui C."/>
            <person name="Meng S."/>
            <person name="Li G."/>
            <person name="Viehrig K."/>
            <person name="Ye F."/>
            <person name="Su P."/>
            <person name="Kiefer A.F."/>
            <person name="Nichols A."/>
            <person name="Cepeda A.J."/>
            <person name="Yan W."/>
            <person name="Fan B."/>
            <person name="Jiang Y."/>
            <person name="Adhikari A."/>
            <person name="Zheng C.-J."/>
            <person name="Schuster L."/>
            <person name="Cowan T.M."/>
            <person name="Smanski M.J."/>
            <person name="Chevrette M.G."/>
            <person name="De Carvalho L.P.S."/>
            <person name="Shen B."/>
        </authorList>
    </citation>
    <scope>NUCLEOTIDE SEQUENCE [LARGE SCALE GENOMIC DNA]</scope>
    <source>
        <strain evidence="6 7">NPDC050545</strain>
    </source>
</reference>
<feature type="binding site" evidence="4">
    <location>
        <begin position="114"/>
        <end position="115"/>
    </location>
    <ligand>
        <name>acetyl-CoA</name>
        <dbReference type="ChEBI" id="CHEBI:57288"/>
    </ligand>
</feature>
<dbReference type="EC" id="2.3.1.-" evidence="6"/>
<accession>A0ABW7YZE7</accession>
<organism evidence="6 7">
    <name type="scientific">Nonomuraea typhae</name>
    <dbReference type="NCBI Taxonomy" id="2603600"/>
    <lineage>
        <taxon>Bacteria</taxon>
        <taxon>Bacillati</taxon>
        <taxon>Actinomycetota</taxon>
        <taxon>Actinomycetes</taxon>
        <taxon>Streptosporangiales</taxon>
        <taxon>Streptosporangiaceae</taxon>
        <taxon>Nonomuraea</taxon>
    </lineage>
</organism>